<dbReference type="InterPro" id="IPR015943">
    <property type="entry name" value="WD40/YVTN_repeat-like_dom_sf"/>
</dbReference>
<dbReference type="SUPFAM" id="SSF50998">
    <property type="entry name" value="Quinoprotein alcohol dehydrogenase-like"/>
    <property type="match status" value="1"/>
</dbReference>
<dbReference type="Pfam" id="PF13360">
    <property type="entry name" value="PQQ_2"/>
    <property type="match status" value="1"/>
</dbReference>
<feature type="signal peptide" evidence="1">
    <location>
        <begin position="1"/>
        <end position="23"/>
    </location>
</feature>
<proteinExistence type="predicted"/>
<dbReference type="PANTHER" id="PTHR34512">
    <property type="entry name" value="CELL SURFACE PROTEIN"/>
    <property type="match status" value="1"/>
</dbReference>
<gene>
    <name evidence="3" type="ORF">AK812_SmicGene25576</name>
</gene>
<evidence type="ECO:0000259" key="2">
    <source>
        <dbReference type="Pfam" id="PF13360"/>
    </source>
</evidence>
<dbReference type="OrthoDB" id="407257at2759"/>
<reference evidence="3 4" key="1">
    <citation type="submission" date="2016-02" db="EMBL/GenBank/DDBJ databases">
        <title>Genome analysis of coral dinoflagellate symbionts highlights evolutionary adaptations to a symbiotic lifestyle.</title>
        <authorList>
            <person name="Aranda M."/>
            <person name="Li Y."/>
            <person name="Liew Y.J."/>
            <person name="Baumgarten S."/>
            <person name="Simakov O."/>
            <person name="Wilson M."/>
            <person name="Piel J."/>
            <person name="Ashoor H."/>
            <person name="Bougouffa S."/>
            <person name="Bajic V.B."/>
            <person name="Ryu T."/>
            <person name="Ravasi T."/>
            <person name="Bayer T."/>
            <person name="Micklem G."/>
            <person name="Kim H."/>
            <person name="Bhak J."/>
            <person name="Lajeunesse T.C."/>
            <person name="Voolstra C.R."/>
        </authorList>
    </citation>
    <scope>NUCLEOTIDE SEQUENCE [LARGE SCALE GENOMIC DNA]</scope>
    <source>
        <strain evidence="3 4">CCMP2467</strain>
    </source>
</reference>
<evidence type="ECO:0000256" key="1">
    <source>
        <dbReference type="SAM" id="SignalP"/>
    </source>
</evidence>
<evidence type="ECO:0000313" key="4">
    <source>
        <dbReference type="Proteomes" id="UP000186817"/>
    </source>
</evidence>
<dbReference type="AlphaFoldDB" id="A0A1Q9DBL9"/>
<dbReference type="SMART" id="SM00564">
    <property type="entry name" value="PQQ"/>
    <property type="match status" value="5"/>
</dbReference>
<name>A0A1Q9DBL9_SYMMI</name>
<keyword evidence="4" id="KW-1185">Reference proteome</keyword>
<feature type="chain" id="PRO_5013294194" description="Pyrrolo-quinoline quinone repeat domain-containing protein" evidence="1">
    <location>
        <begin position="24"/>
        <end position="621"/>
    </location>
</feature>
<sequence length="621" mass="67224">MRLRLPCWLLLALLAAKLRPLALNRLLLEPSELVGRQARLALQDRRAVHVAKVLQLRDGDTLRVGILGGGADNNATMRWIWPAGSEGTWRSDSGKPRPPRLEIEDMLHALEEQELPDFLEIRLSAPAETLPLPAPLPKVDLLLVPPPFDRFQRLLPQLAQLGLGRVDLCKVPGPQYKHELLAWSGSNLRAPYHPSMLWLTASLAFALVVGESVDDAPKDTDAASCTEEGLCAANFLQMALQSRRRENETLPWPNFRGQIPGQYGTAAVGFGRLGSPAWSFHHPEGKYHSILSGGAAIDEDRNLYQKTIQGVFKLSKSGEVLWRYDPPGLDNNEVALLGPAVLGTTRNGKAWAVDRHTGKELWVTKLANDAGADCGYPAGYDGIFVAAAKAGTDPRMQGGNMQVFGLNATTGGILWEYDVDLPTWNFAPLFPGDGSFVFMDFAGGTYRRQSFSDGGATLGPNQMVYTCSNFGESLGAKGTNSTGIVRAFGLKAGDLVWQRRTDSPCNSWPAVGSLTGVYSLAVVVTPGAFVGQPDLDASILALNAETGEDIWNVVLTGYTGPAPFFQAAGDTEGILPRLIDGIQPLCLPAHFSAPNIDKNGVVYVGRCDGEWTSITSLVHYF</sequence>
<accession>A0A1Q9DBL9</accession>
<protein>
    <recommendedName>
        <fullName evidence="2">Pyrrolo-quinoline quinone repeat domain-containing protein</fullName>
    </recommendedName>
</protein>
<comment type="caution">
    <text evidence="3">The sequence shown here is derived from an EMBL/GenBank/DDBJ whole genome shotgun (WGS) entry which is preliminary data.</text>
</comment>
<dbReference type="Gene3D" id="2.130.10.10">
    <property type="entry name" value="YVTN repeat-like/Quinoprotein amine dehydrogenase"/>
    <property type="match status" value="2"/>
</dbReference>
<organism evidence="3 4">
    <name type="scientific">Symbiodinium microadriaticum</name>
    <name type="common">Dinoflagellate</name>
    <name type="synonym">Zooxanthella microadriatica</name>
    <dbReference type="NCBI Taxonomy" id="2951"/>
    <lineage>
        <taxon>Eukaryota</taxon>
        <taxon>Sar</taxon>
        <taxon>Alveolata</taxon>
        <taxon>Dinophyceae</taxon>
        <taxon>Suessiales</taxon>
        <taxon>Symbiodiniaceae</taxon>
        <taxon>Symbiodinium</taxon>
    </lineage>
</organism>
<dbReference type="EMBL" id="LSRX01000614">
    <property type="protein sequence ID" value="OLP92606.1"/>
    <property type="molecule type" value="Genomic_DNA"/>
</dbReference>
<dbReference type="InterPro" id="IPR018391">
    <property type="entry name" value="PQQ_b-propeller_rpt"/>
</dbReference>
<evidence type="ECO:0000313" key="3">
    <source>
        <dbReference type="EMBL" id="OLP92606.1"/>
    </source>
</evidence>
<dbReference type="InterPro" id="IPR011047">
    <property type="entry name" value="Quinoprotein_ADH-like_sf"/>
</dbReference>
<dbReference type="InterPro" id="IPR002372">
    <property type="entry name" value="PQQ_rpt_dom"/>
</dbReference>
<feature type="domain" description="Pyrrolo-quinoline quinone repeat" evidence="2">
    <location>
        <begin position="315"/>
        <end position="420"/>
    </location>
</feature>
<dbReference type="PANTHER" id="PTHR34512:SF30">
    <property type="entry name" value="OUTER MEMBRANE PROTEIN ASSEMBLY FACTOR BAMB"/>
    <property type="match status" value="1"/>
</dbReference>
<keyword evidence="1" id="KW-0732">Signal</keyword>
<dbReference type="Proteomes" id="UP000186817">
    <property type="component" value="Unassembled WGS sequence"/>
</dbReference>